<evidence type="ECO:0000313" key="2">
    <source>
        <dbReference type="EMBL" id="VDP88935.1"/>
    </source>
</evidence>
<sequence length="125" mass="14066">MRHEQDVEKLRDDSAYRQDRMNGRQGGEVLLLVKADYTQWDSPVKLTTPNIQAKACSILLGRRPLGVLLAYRAPTGEPARAMELLATMQEFISRTQTILILGDFNPPKISWVEGEAPVRTKEEAS</sequence>
<dbReference type="WBParaSite" id="ECPE_0001180701-mRNA-1">
    <property type="protein sequence ID" value="ECPE_0001180701-mRNA-1"/>
    <property type="gene ID" value="ECPE_0001180701"/>
</dbReference>
<keyword evidence="3" id="KW-1185">Reference proteome</keyword>
<dbReference type="SUPFAM" id="SSF56219">
    <property type="entry name" value="DNase I-like"/>
    <property type="match status" value="1"/>
</dbReference>
<evidence type="ECO:0000313" key="4">
    <source>
        <dbReference type="WBParaSite" id="ECPE_0001180701-mRNA-1"/>
    </source>
</evidence>
<name>A0A183AXT7_9TREM</name>
<feature type="region of interest" description="Disordered" evidence="1">
    <location>
        <begin position="1"/>
        <end position="21"/>
    </location>
</feature>
<reference evidence="2 3" key="2">
    <citation type="submission" date="2018-11" db="EMBL/GenBank/DDBJ databases">
        <authorList>
            <consortium name="Pathogen Informatics"/>
        </authorList>
    </citation>
    <scope>NUCLEOTIDE SEQUENCE [LARGE SCALE GENOMIC DNA]</scope>
    <source>
        <strain evidence="2 3">Egypt</strain>
    </source>
</reference>
<evidence type="ECO:0000256" key="1">
    <source>
        <dbReference type="SAM" id="MobiDB-lite"/>
    </source>
</evidence>
<reference evidence="4" key="1">
    <citation type="submission" date="2016-06" db="UniProtKB">
        <authorList>
            <consortium name="WormBaseParasite"/>
        </authorList>
    </citation>
    <scope>IDENTIFICATION</scope>
</reference>
<dbReference type="InterPro" id="IPR036691">
    <property type="entry name" value="Endo/exonu/phosph_ase_sf"/>
</dbReference>
<protein>
    <submittedName>
        <fullName evidence="4">Endo/exonuclease/phosphatase domain-containing protein</fullName>
    </submittedName>
</protein>
<dbReference type="Proteomes" id="UP000272942">
    <property type="component" value="Unassembled WGS sequence"/>
</dbReference>
<evidence type="ECO:0000313" key="3">
    <source>
        <dbReference type="Proteomes" id="UP000272942"/>
    </source>
</evidence>
<organism evidence="4">
    <name type="scientific">Echinostoma caproni</name>
    <dbReference type="NCBI Taxonomy" id="27848"/>
    <lineage>
        <taxon>Eukaryota</taxon>
        <taxon>Metazoa</taxon>
        <taxon>Spiralia</taxon>
        <taxon>Lophotrochozoa</taxon>
        <taxon>Platyhelminthes</taxon>
        <taxon>Trematoda</taxon>
        <taxon>Digenea</taxon>
        <taxon>Plagiorchiida</taxon>
        <taxon>Echinostomata</taxon>
        <taxon>Echinostomatoidea</taxon>
        <taxon>Echinostomatidae</taxon>
        <taxon>Echinostoma</taxon>
    </lineage>
</organism>
<proteinExistence type="predicted"/>
<dbReference type="AlphaFoldDB" id="A0A183AXT7"/>
<dbReference type="EMBL" id="UZAN01051488">
    <property type="protein sequence ID" value="VDP88935.1"/>
    <property type="molecule type" value="Genomic_DNA"/>
</dbReference>
<dbReference type="Gene3D" id="3.60.10.10">
    <property type="entry name" value="Endonuclease/exonuclease/phosphatase"/>
    <property type="match status" value="1"/>
</dbReference>
<gene>
    <name evidence="2" type="ORF">ECPE_LOCUS11772</name>
</gene>
<accession>A0A183AXT7</accession>